<feature type="binding site" evidence="11">
    <location>
        <position position="190"/>
    </location>
    <ligand>
        <name>FMN</name>
        <dbReference type="ChEBI" id="CHEBI:58210"/>
    </ligand>
</feature>
<comment type="catalytic activity">
    <reaction evidence="11">
        <text>isopentenyl diphosphate = dimethylallyl diphosphate</text>
        <dbReference type="Rhea" id="RHEA:23284"/>
        <dbReference type="ChEBI" id="CHEBI:57623"/>
        <dbReference type="ChEBI" id="CHEBI:128769"/>
        <dbReference type="EC" id="5.3.3.2"/>
    </reaction>
</comment>
<keyword evidence="7 11" id="KW-0521">NADP</keyword>
<dbReference type="PANTHER" id="PTHR43665">
    <property type="entry name" value="ISOPENTENYL-DIPHOSPHATE DELTA-ISOMERASE"/>
    <property type="match status" value="1"/>
</dbReference>
<dbReference type="Pfam" id="PF01070">
    <property type="entry name" value="FMN_dh"/>
    <property type="match status" value="1"/>
</dbReference>
<comment type="cofactor">
    <cofactor evidence="11">
        <name>NADPH</name>
        <dbReference type="ChEBI" id="CHEBI:57783"/>
    </cofactor>
</comment>
<dbReference type="GO" id="GO:0016491">
    <property type="term" value="F:oxidoreductase activity"/>
    <property type="evidence" value="ECO:0007669"/>
    <property type="project" value="InterPro"/>
</dbReference>
<organism evidence="13 14">
    <name type="scientific">Candidatus Carbonibacillus altaicus</name>
    <dbReference type="NCBI Taxonomy" id="2163959"/>
    <lineage>
        <taxon>Bacteria</taxon>
        <taxon>Bacillati</taxon>
        <taxon>Bacillota</taxon>
        <taxon>Bacilli</taxon>
        <taxon>Bacillales</taxon>
        <taxon>Candidatus Carbonibacillus</taxon>
    </lineage>
</organism>
<evidence type="ECO:0000256" key="6">
    <source>
        <dbReference type="ARBA" id="ARBA00022842"/>
    </source>
</evidence>
<keyword evidence="3 11" id="KW-0285">Flavoprotein</keyword>
<sequence>MDIQRRKDDHIRINLEEDVRSALTTGLERYQLPHEALPELNLMDVETQTTVFQKKVGMPLLISSMTGGTDATDRINAHLAEAAQTKKVAMGVGSERVLLEHPERTAQFRNIRKRAPDIPLFANLGAVQLNYGVKKDDVLRIIDAIEADGLILHLNPLQEALQEGGNTDFSGLSSKISKLIPALPVPLIVKEVGWGIAPKTARLLYDAGVRVIDVAGAGGTSWSEVEKHRLWDEKKQKLASSFVGWGIPTALSIELVKKEVPEATLWASGGLTNGLDVAKVLLLGASMGGMAGRLLSAAQDGPEKIIDLLDLMQEELRLAMFLAGARTIAEFQTKSLIRLV</sequence>
<evidence type="ECO:0000256" key="11">
    <source>
        <dbReference type="HAMAP-Rule" id="MF_00354"/>
    </source>
</evidence>
<dbReference type="GO" id="GO:0008299">
    <property type="term" value="P:isoprenoid biosynthetic process"/>
    <property type="evidence" value="ECO:0007669"/>
    <property type="project" value="UniProtKB-UniRule"/>
</dbReference>
<dbReference type="GO" id="GO:0000287">
    <property type="term" value="F:magnesium ion binding"/>
    <property type="evidence" value="ECO:0007669"/>
    <property type="project" value="UniProtKB-UniRule"/>
</dbReference>
<keyword evidence="9 11" id="KW-0413">Isomerase</keyword>
<feature type="binding site" evidence="11">
    <location>
        <position position="123"/>
    </location>
    <ligand>
        <name>FMN</name>
        <dbReference type="ChEBI" id="CHEBI:58210"/>
    </ligand>
</feature>
<evidence type="ECO:0000256" key="3">
    <source>
        <dbReference type="ARBA" id="ARBA00022630"/>
    </source>
</evidence>
<feature type="binding site" evidence="11">
    <location>
        <position position="159"/>
    </location>
    <ligand>
        <name>Mg(2+)</name>
        <dbReference type="ChEBI" id="CHEBI:18420"/>
    </ligand>
</feature>
<comment type="cofactor">
    <cofactor evidence="1 11">
        <name>FMN</name>
        <dbReference type="ChEBI" id="CHEBI:58210"/>
    </cofactor>
</comment>
<evidence type="ECO:0000256" key="1">
    <source>
        <dbReference type="ARBA" id="ARBA00001917"/>
    </source>
</evidence>
<dbReference type="Proteomes" id="UP000244338">
    <property type="component" value="Unassembled WGS sequence"/>
</dbReference>
<comment type="function">
    <text evidence="11">Involved in the biosynthesis of isoprenoids. Catalyzes the 1,3-allylic rearrangement of the homoallylic substrate isopentenyl (IPP) to its allylic isomer, dimethylallyl diphosphate (DMAPP).</text>
</comment>
<dbReference type="GO" id="GO:0070402">
    <property type="term" value="F:NADPH binding"/>
    <property type="evidence" value="ECO:0007669"/>
    <property type="project" value="UniProtKB-UniRule"/>
</dbReference>
<feature type="domain" description="FMN-dependent dehydrogenase" evidence="12">
    <location>
        <begin position="175"/>
        <end position="336"/>
    </location>
</feature>
<dbReference type="InterPro" id="IPR013785">
    <property type="entry name" value="Aldolase_TIM"/>
</dbReference>
<dbReference type="Gene3D" id="3.20.20.70">
    <property type="entry name" value="Aldolase class I"/>
    <property type="match status" value="1"/>
</dbReference>
<feature type="binding site" evidence="11">
    <location>
        <begin position="6"/>
        <end position="7"/>
    </location>
    <ligand>
        <name>substrate</name>
    </ligand>
</feature>
<evidence type="ECO:0000259" key="12">
    <source>
        <dbReference type="Pfam" id="PF01070"/>
    </source>
</evidence>
<evidence type="ECO:0000256" key="9">
    <source>
        <dbReference type="ARBA" id="ARBA00023235"/>
    </source>
</evidence>
<protein>
    <recommendedName>
        <fullName evidence="11">Isopentenyl-diphosphate delta-isomerase</fullName>
        <shortName evidence="11">IPP isomerase</shortName>
        <ecNumber evidence="11">5.3.3.2</ecNumber>
    </recommendedName>
    <alternativeName>
        <fullName evidence="11">Isopentenyl diphosphate:dimethylallyl diphosphate isomerase</fullName>
    </alternativeName>
    <alternativeName>
        <fullName evidence="11">Isopentenyl pyrophosphate isomerase</fullName>
    </alternativeName>
    <alternativeName>
        <fullName evidence="11">Type 2 isopentenyl diphosphate isomerase</fullName>
        <shortName evidence="11">IDI-2</shortName>
    </alternativeName>
</protein>
<comment type="caution">
    <text evidence="11">Lacks conserved residue(s) required for the propagation of feature annotation.</text>
</comment>
<dbReference type="GO" id="GO:0010181">
    <property type="term" value="F:FMN binding"/>
    <property type="evidence" value="ECO:0007669"/>
    <property type="project" value="UniProtKB-UniRule"/>
</dbReference>
<dbReference type="PANTHER" id="PTHR43665:SF1">
    <property type="entry name" value="ISOPENTENYL-DIPHOSPHATE DELTA-ISOMERASE"/>
    <property type="match status" value="1"/>
</dbReference>
<keyword evidence="4 11" id="KW-0288">FMN</keyword>
<evidence type="ECO:0000256" key="8">
    <source>
        <dbReference type="ARBA" id="ARBA00023229"/>
    </source>
</evidence>
<reference evidence="14" key="1">
    <citation type="journal article" date="2018" name="Sci. Rep.">
        <title>Lignite coal burning seam in the remote Altai Mountains harbors a hydrogen-driven thermophilic microbial community.</title>
        <authorList>
            <person name="Kadnikov V.V."/>
            <person name="Mardanov A.V."/>
            <person name="Ivasenko D.A."/>
            <person name="Antsiferov D.V."/>
            <person name="Beletsky A.V."/>
            <person name="Karnachuk O.V."/>
            <person name="Ravin N.V."/>
        </authorList>
    </citation>
    <scope>NUCLEOTIDE SEQUENCE [LARGE SCALE GENOMIC DNA]</scope>
</reference>
<comment type="cofactor">
    <cofactor evidence="11">
        <name>Mg(2+)</name>
        <dbReference type="ChEBI" id="CHEBI:18420"/>
    </cofactor>
</comment>
<dbReference type="CDD" id="cd02811">
    <property type="entry name" value="IDI-2_FMN"/>
    <property type="match status" value="1"/>
</dbReference>
<keyword evidence="5 11" id="KW-0479">Metal-binding</keyword>
<evidence type="ECO:0000256" key="7">
    <source>
        <dbReference type="ARBA" id="ARBA00022857"/>
    </source>
</evidence>
<feature type="binding site" evidence="11">
    <location>
        <position position="220"/>
    </location>
    <ligand>
        <name>FMN</name>
        <dbReference type="ChEBI" id="CHEBI:58210"/>
    </ligand>
</feature>
<accession>A0A2R6XY62</accession>
<dbReference type="AlphaFoldDB" id="A0A2R6XY62"/>
<evidence type="ECO:0000256" key="2">
    <source>
        <dbReference type="ARBA" id="ARBA00022490"/>
    </source>
</evidence>
<evidence type="ECO:0000256" key="4">
    <source>
        <dbReference type="ARBA" id="ARBA00022643"/>
    </source>
</evidence>
<name>A0A2R6XY62_9BACL</name>
<feature type="binding site" evidence="11">
    <location>
        <position position="63"/>
    </location>
    <ligand>
        <name>FMN</name>
        <dbReference type="ChEBI" id="CHEBI:58210"/>
    </ligand>
</feature>
<feature type="binding site" evidence="11">
    <location>
        <position position="158"/>
    </location>
    <ligand>
        <name>substrate</name>
    </ligand>
</feature>
<keyword evidence="2 11" id="KW-0963">Cytoplasm</keyword>
<evidence type="ECO:0000313" key="13">
    <source>
        <dbReference type="EMBL" id="PTQ55350.1"/>
    </source>
</evidence>
<dbReference type="InterPro" id="IPR000262">
    <property type="entry name" value="FMN-dep_DH"/>
</dbReference>
<evidence type="ECO:0000256" key="5">
    <source>
        <dbReference type="ARBA" id="ARBA00022723"/>
    </source>
</evidence>
<keyword evidence="6 11" id="KW-0460">Magnesium</keyword>
<dbReference type="NCBIfam" id="TIGR02151">
    <property type="entry name" value="IPP_isom_2"/>
    <property type="match status" value="1"/>
</dbReference>
<proteinExistence type="inferred from homology"/>
<dbReference type="GO" id="GO:0004452">
    <property type="term" value="F:isopentenyl-diphosphate delta-isomerase activity"/>
    <property type="evidence" value="ECO:0007669"/>
    <property type="project" value="UniProtKB-UniRule"/>
</dbReference>
<comment type="caution">
    <text evidence="13">The sequence shown here is derived from an EMBL/GenBank/DDBJ whole genome shotgun (WGS) entry which is preliminary data.</text>
</comment>
<dbReference type="PIRSF" id="PIRSF003314">
    <property type="entry name" value="IPP_isomerase"/>
    <property type="match status" value="1"/>
</dbReference>
<gene>
    <name evidence="11" type="primary">fni</name>
    <name evidence="13" type="ORF">BSOLF_2353</name>
</gene>
<dbReference type="HAMAP" id="MF_00354">
    <property type="entry name" value="Idi_2"/>
    <property type="match status" value="1"/>
</dbReference>
<dbReference type="EMBL" id="PEBX01000133">
    <property type="protein sequence ID" value="PTQ55350.1"/>
    <property type="molecule type" value="Genomic_DNA"/>
</dbReference>
<evidence type="ECO:0000256" key="10">
    <source>
        <dbReference type="ARBA" id="ARBA00025810"/>
    </source>
</evidence>
<feature type="binding site" evidence="11">
    <location>
        <begin position="64"/>
        <end position="66"/>
    </location>
    <ligand>
        <name>FMN</name>
        <dbReference type="ChEBI" id="CHEBI:58210"/>
    </ligand>
</feature>
<evidence type="ECO:0000313" key="14">
    <source>
        <dbReference type="Proteomes" id="UP000244338"/>
    </source>
</evidence>
<comment type="similarity">
    <text evidence="11">Belongs to the IPP isomerase type 2 family.</text>
</comment>
<feature type="binding site" evidence="11">
    <location>
        <position position="94"/>
    </location>
    <ligand>
        <name>FMN</name>
        <dbReference type="ChEBI" id="CHEBI:58210"/>
    </ligand>
</feature>
<dbReference type="GO" id="GO:0005737">
    <property type="term" value="C:cytoplasm"/>
    <property type="evidence" value="ECO:0007669"/>
    <property type="project" value="UniProtKB-SubCell"/>
</dbReference>
<comment type="subcellular location">
    <subcellularLocation>
        <location evidence="11">Cytoplasm</location>
    </subcellularLocation>
</comment>
<feature type="binding site" evidence="11">
    <location>
        <begin position="291"/>
        <end position="292"/>
    </location>
    <ligand>
        <name>FMN</name>
        <dbReference type="ChEBI" id="CHEBI:58210"/>
    </ligand>
</feature>
<comment type="subunit">
    <text evidence="10 11">Homooctamer. Dimer of tetramers.</text>
</comment>
<feature type="binding site" evidence="11">
    <location>
        <begin position="94"/>
        <end position="96"/>
    </location>
    <ligand>
        <name>substrate</name>
    </ligand>
</feature>
<dbReference type="InterPro" id="IPR011179">
    <property type="entry name" value="IPdP_isomerase"/>
</dbReference>
<dbReference type="EC" id="5.3.3.2" evidence="11"/>
<keyword evidence="8 11" id="KW-0414">Isoprene biosynthesis</keyword>
<dbReference type="SUPFAM" id="SSF51395">
    <property type="entry name" value="FMN-linked oxidoreductases"/>
    <property type="match status" value="1"/>
</dbReference>